<keyword evidence="12 14" id="KW-0472">Membrane</keyword>
<dbReference type="Gene3D" id="3.40.50.300">
    <property type="entry name" value="P-loop containing nucleotide triphosphate hydrolases"/>
    <property type="match status" value="1"/>
</dbReference>
<dbReference type="InterPro" id="IPR014729">
    <property type="entry name" value="Rossmann-like_a/b/a_fold"/>
</dbReference>
<dbReference type="InterPro" id="IPR027417">
    <property type="entry name" value="P-loop_NTPase"/>
</dbReference>
<dbReference type="InterPro" id="IPR003594">
    <property type="entry name" value="HATPase_dom"/>
</dbReference>
<evidence type="ECO:0000256" key="3">
    <source>
        <dbReference type="ARBA" id="ARBA00012438"/>
    </source>
</evidence>
<evidence type="ECO:0000256" key="4">
    <source>
        <dbReference type="ARBA" id="ARBA00022553"/>
    </source>
</evidence>
<evidence type="ECO:0000256" key="13">
    <source>
        <dbReference type="ARBA" id="ARBA00057300"/>
    </source>
</evidence>
<keyword evidence="8 16" id="KW-0418">Kinase</keyword>
<dbReference type="GO" id="GO:0000155">
    <property type="term" value="F:phosphorelay sensor kinase activity"/>
    <property type="evidence" value="ECO:0007669"/>
    <property type="project" value="InterPro"/>
</dbReference>
<keyword evidence="11" id="KW-0902">Two-component regulatory system</keyword>
<evidence type="ECO:0000256" key="2">
    <source>
        <dbReference type="ARBA" id="ARBA00004141"/>
    </source>
</evidence>
<dbReference type="GO" id="GO:0005524">
    <property type="term" value="F:ATP binding"/>
    <property type="evidence" value="ECO:0007669"/>
    <property type="project" value="UniProtKB-KW"/>
</dbReference>
<evidence type="ECO:0000256" key="9">
    <source>
        <dbReference type="ARBA" id="ARBA00022840"/>
    </source>
</evidence>
<comment type="catalytic activity">
    <reaction evidence="1">
        <text>ATP + protein L-histidine = ADP + protein N-phospho-L-histidine.</text>
        <dbReference type="EC" id="2.7.13.3"/>
    </reaction>
</comment>
<evidence type="ECO:0000256" key="5">
    <source>
        <dbReference type="ARBA" id="ARBA00022679"/>
    </source>
</evidence>
<organism evidence="16 17">
    <name type="scientific">Acinetobacter junii</name>
    <dbReference type="NCBI Taxonomy" id="40215"/>
    <lineage>
        <taxon>Bacteria</taxon>
        <taxon>Pseudomonadati</taxon>
        <taxon>Pseudomonadota</taxon>
        <taxon>Gammaproteobacteria</taxon>
        <taxon>Moraxellales</taxon>
        <taxon>Moraxellaceae</taxon>
        <taxon>Acinetobacter</taxon>
    </lineage>
</organism>
<dbReference type="EMBL" id="JAHPRE010000016">
    <property type="protein sequence ID" value="MCU4396450.1"/>
    <property type="molecule type" value="Genomic_DNA"/>
</dbReference>
<keyword evidence="9" id="KW-0067">ATP-binding</keyword>
<dbReference type="InterPro" id="IPR036890">
    <property type="entry name" value="HATPase_C_sf"/>
</dbReference>
<evidence type="ECO:0000313" key="17">
    <source>
        <dbReference type="Proteomes" id="UP001208534"/>
    </source>
</evidence>
<feature type="domain" description="Histidine kinase" evidence="15">
    <location>
        <begin position="662"/>
        <end position="879"/>
    </location>
</feature>
<dbReference type="InterPro" id="IPR004358">
    <property type="entry name" value="Sig_transdc_His_kin-like_C"/>
</dbReference>
<dbReference type="InterPro" id="IPR052023">
    <property type="entry name" value="Histidine_kinase_KdpD"/>
</dbReference>
<dbReference type="Pfam" id="PF02702">
    <property type="entry name" value="KdpD"/>
    <property type="match status" value="1"/>
</dbReference>
<dbReference type="InterPro" id="IPR036097">
    <property type="entry name" value="HisK_dim/P_sf"/>
</dbReference>
<dbReference type="InterPro" id="IPR003661">
    <property type="entry name" value="HisK_dim/P_dom"/>
</dbReference>
<evidence type="ECO:0000256" key="7">
    <source>
        <dbReference type="ARBA" id="ARBA00022741"/>
    </source>
</evidence>
<dbReference type="FunFam" id="1.10.287.130:FF:000027">
    <property type="entry name" value="Sensor histidine kinase KdpD"/>
    <property type="match status" value="1"/>
</dbReference>
<dbReference type="RefSeq" id="WP_262578837.1">
    <property type="nucleotide sequence ID" value="NZ_JAHPRE010000016.1"/>
</dbReference>
<dbReference type="FunFam" id="3.40.50.300:FF:000483">
    <property type="entry name" value="Sensor histidine kinase KdpD"/>
    <property type="match status" value="1"/>
</dbReference>
<reference evidence="16" key="1">
    <citation type="submission" date="2021-06" db="EMBL/GenBank/DDBJ databases">
        <title>Propagation of a rapidly emergent carbapenem-resistant Acinetobacter baumannii lineage by various extra-hospital transmission networks.</title>
        <authorList>
            <person name="Calix J."/>
        </authorList>
    </citation>
    <scope>NUCLEOTIDE SEQUENCE</scope>
    <source>
        <strain evidence="16">WU_MDCI_Aw63</strain>
    </source>
</reference>
<dbReference type="Pfam" id="PF13493">
    <property type="entry name" value="DUF4118"/>
    <property type="match status" value="1"/>
</dbReference>
<dbReference type="InterPro" id="IPR005467">
    <property type="entry name" value="His_kinase_dom"/>
</dbReference>
<dbReference type="SUPFAM" id="SSF52402">
    <property type="entry name" value="Adenine nucleotide alpha hydrolases-like"/>
    <property type="match status" value="1"/>
</dbReference>
<keyword evidence="6 14" id="KW-0812">Transmembrane</keyword>
<evidence type="ECO:0000256" key="6">
    <source>
        <dbReference type="ARBA" id="ARBA00022692"/>
    </source>
</evidence>
<dbReference type="Pfam" id="PF02518">
    <property type="entry name" value="HATPase_c"/>
    <property type="match status" value="1"/>
</dbReference>
<dbReference type="PANTHER" id="PTHR45569:SF1">
    <property type="entry name" value="SENSOR PROTEIN KDPD"/>
    <property type="match status" value="1"/>
</dbReference>
<dbReference type="GO" id="GO:0005737">
    <property type="term" value="C:cytoplasm"/>
    <property type="evidence" value="ECO:0007669"/>
    <property type="project" value="UniProtKB-ARBA"/>
</dbReference>
<feature type="transmembrane region" description="Helical" evidence="14">
    <location>
        <begin position="474"/>
        <end position="494"/>
    </location>
</feature>
<evidence type="ECO:0000259" key="15">
    <source>
        <dbReference type="PROSITE" id="PS50109"/>
    </source>
</evidence>
<gene>
    <name evidence="16" type="ORF">KTH64_05580</name>
</gene>
<dbReference type="SUPFAM" id="SSF47384">
    <property type="entry name" value="Homodimeric domain of signal transducing histidine kinase"/>
    <property type="match status" value="1"/>
</dbReference>
<dbReference type="PANTHER" id="PTHR45569">
    <property type="entry name" value="SENSOR PROTEIN KDPD"/>
    <property type="match status" value="1"/>
</dbReference>
<dbReference type="SUPFAM" id="SSF52540">
    <property type="entry name" value="P-loop containing nucleoside triphosphate hydrolases"/>
    <property type="match status" value="1"/>
</dbReference>
<dbReference type="CDD" id="cd00082">
    <property type="entry name" value="HisKA"/>
    <property type="match status" value="1"/>
</dbReference>
<dbReference type="InterPro" id="IPR038318">
    <property type="entry name" value="KdpD_sf"/>
</dbReference>
<evidence type="ECO:0000256" key="14">
    <source>
        <dbReference type="SAM" id="Phobius"/>
    </source>
</evidence>
<keyword evidence="5" id="KW-0808">Transferase</keyword>
<evidence type="ECO:0000256" key="10">
    <source>
        <dbReference type="ARBA" id="ARBA00022989"/>
    </source>
</evidence>
<feature type="transmembrane region" description="Helical" evidence="14">
    <location>
        <begin position="444"/>
        <end position="462"/>
    </location>
</feature>
<sequence length="880" mass="99240">MQIDRNNKADAWLAHSQREQSGRLTIFLGAAPGVGKTFAMLSRAHELMGQGHHVLVGVVETHGRADTEALIQGLNVIPKKTVEYQDRFLDEMDLDQILKLKPEIVLVDELAHRNVPNSRHEYRWQDVNELLDAGIDVYSTLNIQHLESLNDVVYQITGIRVTETVPDALLKRLKDIRLVDLPVPELLERMNHGKIYLADVAPHALQGFFKPANLTALRDLAIQTVAGQVDIDYREKFVAQGQIIPIQNHVMLAIDGAEFSEDLVRRAHRIAERRNATWSVISIQKSKIENTQSFAVTKAFNLARKLGADTYLLYSNQIAATILQAAYDYGASNILLGKSAKKSLWQRLSSDHIADQLLEKQHPFEITFVQPLKSKSQELKNSLLDMAQSEQKFSVDHKELLESSFIILLGLMIAAISDRFIGYSDLALIFIVTVLLVAIRAKMLITLASVFICFLLYNYFFIEPRFTFMISAERGVITIITFIISALLVGRLANQLRAQVLSLRAANSASLQLQELERKLSSCVDIQQVLNIAKQHLESSLNAYVWLRVATQVSGEISVLNEKDQIAADWAQKNVKPCGRFTNTLTQTEWWFNPLNLVESHGVIAIRFRDHPQALSFELQRLTELMIEDIVQTLSRVQLSLQLENSRVVAETEKLRSALLSSVSHDLRSPLAAMIGSADTLKYYGEQMPEIDRHELLDTIHIEGERLDRYIQNLLDMTRLGHQGLTLSRAWIGVNELITSATERLKRYQPHVNIKTTCAEKLSQLYVHPALIEQAIFNVLENAAKFSPDNVPIEVNIQQVESYLQIEIEDQGIGIPENEREQIFDMFYTMQRGDRGKTGTGLGLSIVKAIIGAHMGSIEAQSGRHGHGTVIRIRLPLHQD</sequence>
<dbReference type="Pfam" id="PF00512">
    <property type="entry name" value="HisKA"/>
    <property type="match status" value="1"/>
</dbReference>
<dbReference type="InterPro" id="IPR029016">
    <property type="entry name" value="GAF-like_dom_sf"/>
</dbReference>
<dbReference type="InterPro" id="IPR025201">
    <property type="entry name" value="KdpD_TM"/>
</dbReference>
<dbReference type="FunFam" id="3.30.565.10:FF:000042">
    <property type="entry name" value="Two-component sensor histidine kinase KdpD"/>
    <property type="match status" value="1"/>
</dbReference>
<evidence type="ECO:0000313" key="16">
    <source>
        <dbReference type="EMBL" id="MCU4396450.1"/>
    </source>
</evidence>
<comment type="caution">
    <text evidence="16">The sequence shown here is derived from an EMBL/GenBank/DDBJ whole genome shotgun (WGS) entry which is preliminary data.</text>
</comment>
<dbReference type="Gene3D" id="1.20.120.620">
    <property type="entry name" value="Backbone structure of the membrane domain of e. Coli histidine kinase receptor kdpd"/>
    <property type="match status" value="1"/>
</dbReference>
<protein>
    <recommendedName>
        <fullName evidence="3">histidine kinase</fullName>
        <ecNumber evidence="3">2.7.13.3</ecNumber>
    </recommendedName>
</protein>
<feature type="transmembrane region" description="Helical" evidence="14">
    <location>
        <begin position="422"/>
        <end position="439"/>
    </location>
</feature>
<dbReference type="GO" id="GO:0042802">
    <property type="term" value="F:identical protein binding"/>
    <property type="evidence" value="ECO:0007669"/>
    <property type="project" value="UniProtKB-ARBA"/>
</dbReference>
<comment type="function">
    <text evidence="13">Member of the two-component regulatory system KdpD/KdpE involved in the regulation of the kdp operon. KdpD may function as a membrane-associated protein kinase that phosphorylates KdpE in response to environmental signals.</text>
</comment>
<keyword evidence="7" id="KW-0547">Nucleotide-binding</keyword>
<evidence type="ECO:0000256" key="8">
    <source>
        <dbReference type="ARBA" id="ARBA00022777"/>
    </source>
</evidence>
<dbReference type="PRINTS" id="PR00344">
    <property type="entry name" value="BCTRLSENSOR"/>
</dbReference>
<keyword evidence="4" id="KW-0597">Phosphoprotein</keyword>
<name>A0AAW5RBK9_ACIJU</name>
<dbReference type="SMART" id="SM00387">
    <property type="entry name" value="HATPase_c"/>
    <property type="match status" value="1"/>
</dbReference>
<comment type="subcellular location">
    <subcellularLocation>
        <location evidence="2">Membrane</location>
        <topology evidence="2">Multi-pass membrane protein</topology>
    </subcellularLocation>
</comment>
<dbReference type="GO" id="GO:0005886">
    <property type="term" value="C:plasma membrane"/>
    <property type="evidence" value="ECO:0007669"/>
    <property type="project" value="TreeGrafter"/>
</dbReference>
<dbReference type="PROSITE" id="PS50109">
    <property type="entry name" value="HIS_KIN"/>
    <property type="match status" value="1"/>
</dbReference>
<dbReference type="InterPro" id="IPR003852">
    <property type="entry name" value="Sig_transdc_His_kinase_KdpD_N"/>
</dbReference>
<evidence type="ECO:0000256" key="1">
    <source>
        <dbReference type="ARBA" id="ARBA00000085"/>
    </source>
</evidence>
<dbReference type="EC" id="2.7.13.3" evidence="3"/>
<dbReference type="Gene3D" id="3.40.50.620">
    <property type="entry name" value="HUPs"/>
    <property type="match status" value="1"/>
</dbReference>
<proteinExistence type="predicted"/>
<evidence type="ECO:0000256" key="11">
    <source>
        <dbReference type="ARBA" id="ARBA00023012"/>
    </source>
</evidence>
<dbReference type="AlphaFoldDB" id="A0AAW5RBK9"/>
<dbReference type="Proteomes" id="UP001208534">
    <property type="component" value="Unassembled WGS sequence"/>
</dbReference>
<dbReference type="Gene3D" id="1.10.287.130">
    <property type="match status" value="1"/>
</dbReference>
<evidence type="ECO:0000256" key="12">
    <source>
        <dbReference type="ARBA" id="ARBA00023136"/>
    </source>
</evidence>
<dbReference type="Gene3D" id="3.30.450.40">
    <property type="match status" value="1"/>
</dbReference>
<dbReference type="Gene3D" id="3.30.565.10">
    <property type="entry name" value="Histidine kinase-like ATPase, C-terminal domain"/>
    <property type="match status" value="1"/>
</dbReference>
<dbReference type="SUPFAM" id="SSF55874">
    <property type="entry name" value="ATPase domain of HSP90 chaperone/DNA topoisomerase II/histidine kinase"/>
    <property type="match status" value="1"/>
</dbReference>
<dbReference type="SMART" id="SM00388">
    <property type="entry name" value="HisKA"/>
    <property type="match status" value="1"/>
</dbReference>
<keyword evidence="10 14" id="KW-1133">Transmembrane helix</keyword>
<accession>A0AAW5RBK9</accession>